<accession>A0A7J7J4Y0</accession>
<organism evidence="2 3">
    <name type="scientific">Bugula neritina</name>
    <name type="common">Brown bryozoan</name>
    <name type="synonym">Sertularia neritina</name>
    <dbReference type="NCBI Taxonomy" id="10212"/>
    <lineage>
        <taxon>Eukaryota</taxon>
        <taxon>Metazoa</taxon>
        <taxon>Spiralia</taxon>
        <taxon>Lophotrochozoa</taxon>
        <taxon>Bryozoa</taxon>
        <taxon>Gymnolaemata</taxon>
        <taxon>Cheilostomatida</taxon>
        <taxon>Flustrina</taxon>
        <taxon>Buguloidea</taxon>
        <taxon>Bugulidae</taxon>
        <taxon>Bugula</taxon>
    </lineage>
</organism>
<feature type="chain" id="PRO_5029613295" evidence="1">
    <location>
        <begin position="19"/>
        <end position="146"/>
    </location>
</feature>
<evidence type="ECO:0000313" key="3">
    <source>
        <dbReference type="Proteomes" id="UP000593567"/>
    </source>
</evidence>
<name>A0A7J7J4Y0_BUGNE</name>
<dbReference type="Proteomes" id="UP000593567">
    <property type="component" value="Unassembled WGS sequence"/>
</dbReference>
<evidence type="ECO:0000256" key="1">
    <source>
        <dbReference type="SAM" id="SignalP"/>
    </source>
</evidence>
<keyword evidence="1" id="KW-0732">Signal</keyword>
<sequence>MMLMVIGCCCLTYTSVSATHQISEQELWNALAAAYREDPLVKRASTSRCRQGQLICQARYMGGQRKRVIQDSNPFYDSLERRYSDYDTPTQESVNYGREFLPIQRETPTDSLDGQEIQKDLLIELLKEYIRRNDKNESSSKENTSL</sequence>
<proteinExistence type="predicted"/>
<gene>
    <name evidence="2" type="ORF">EB796_020442</name>
</gene>
<keyword evidence="3" id="KW-1185">Reference proteome</keyword>
<dbReference type="AlphaFoldDB" id="A0A7J7J4Y0"/>
<evidence type="ECO:0000313" key="2">
    <source>
        <dbReference type="EMBL" id="KAF6021249.1"/>
    </source>
</evidence>
<feature type="signal peptide" evidence="1">
    <location>
        <begin position="1"/>
        <end position="18"/>
    </location>
</feature>
<protein>
    <submittedName>
        <fullName evidence="2">Uncharacterized protein</fullName>
    </submittedName>
</protein>
<comment type="caution">
    <text evidence="2">The sequence shown here is derived from an EMBL/GenBank/DDBJ whole genome shotgun (WGS) entry which is preliminary data.</text>
</comment>
<reference evidence="2" key="1">
    <citation type="submission" date="2020-06" db="EMBL/GenBank/DDBJ databases">
        <title>Draft genome of Bugula neritina, a colonial animal packing powerful symbionts and potential medicines.</title>
        <authorList>
            <person name="Rayko M."/>
        </authorList>
    </citation>
    <scope>NUCLEOTIDE SEQUENCE [LARGE SCALE GENOMIC DNA]</scope>
    <source>
        <strain evidence="2">Kwan_BN1</strain>
    </source>
</reference>
<dbReference type="EMBL" id="VXIV02003083">
    <property type="protein sequence ID" value="KAF6021249.1"/>
    <property type="molecule type" value="Genomic_DNA"/>
</dbReference>